<dbReference type="EMBL" id="SRLO01000460">
    <property type="protein sequence ID" value="TNN55284.1"/>
    <property type="molecule type" value="Genomic_DNA"/>
</dbReference>
<evidence type="ECO:0000313" key="2">
    <source>
        <dbReference type="EMBL" id="TNN55284.1"/>
    </source>
</evidence>
<proteinExistence type="predicted"/>
<feature type="region of interest" description="Disordered" evidence="1">
    <location>
        <begin position="67"/>
        <end position="99"/>
    </location>
</feature>
<gene>
    <name evidence="2" type="ORF">EYF80_034474</name>
</gene>
<accession>A0A4Z2GRJ3</accession>
<keyword evidence="3" id="KW-1185">Reference proteome</keyword>
<organism evidence="2 3">
    <name type="scientific">Liparis tanakae</name>
    <name type="common">Tanaka's snailfish</name>
    <dbReference type="NCBI Taxonomy" id="230148"/>
    <lineage>
        <taxon>Eukaryota</taxon>
        <taxon>Metazoa</taxon>
        <taxon>Chordata</taxon>
        <taxon>Craniata</taxon>
        <taxon>Vertebrata</taxon>
        <taxon>Euteleostomi</taxon>
        <taxon>Actinopterygii</taxon>
        <taxon>Neopterygii</taxon>
        <taxon>Teleostei</taxon>
        <taxon>Neoteleostei</taxon>
        <taxon>Acanthomorphata</taxon>
        <taxon>Eupercaria</taxon>
        <taxon>Perciformes</taxon>
        <taxon>Cottioidei</taxon>
        <taxon>Cottales</taxon>
        <taxon>Liparidae</taxon>
        <taxon>Liparis</taxon>
    </lineage>
</organism>
<reference evidence="2 3" key="1">
    <citation type="submission" date="2019-03" db="EMBL/GenBank/DDBJ databases">
        <title>First draft genome of Liparis tanakae, snailfish: a comprehensive survey of snailfish specific genes.</title>
        <authorList>
            <person name="Kim W."/>
            <person name="Song I."/>
            <person name="Jeong J.-H."/>
            <person name="Kim D."/>
            <person name="Kim S."/>
            <person name="Ryu S."/>
            <person name="Song J.Y."/>
            <person name="Lee S.K."/>
        </authorList>
    </citation>
    <scope>NUCLEOTIDE SEQUENCE [LARGE SCALE GENOMIC DNA]</scope>
    <source>
        <tissue evidence="2">Muscle</tissue>
    </source>
</reference>
<comment type="caution">
    <text evidence="2">The sequence shown here is derived from an EMBL/GenBank/DDBJ whole genome shotgun (WGS) entry which is preliminary data.</text>
</comment>
<sequence length="124" mass="13472">MAMRCAGRGTLPEGTVVSIVQVFSLLTLVLSEFIADATLTQVAGETRLIGTGPFSISVATGTFQPAVRPYPREPGRTRPCFSMPNTNEEEMSVPTTIPRNGTRTRWHVLQLETEALVPSRHSSS</sequence>
<name>A0A4Z2GRJ3_9TELE</name>
<evidence type="ECO:0000313" key="3">
    <source>
        <dbReference type="Proteomes" id="UP000314294"/>
    </source>
</evidence>
<evidence type="ECO:0000256" key="1">
    <source>
        <dbReference type="SAM" id="MobiDB-lite"/>
    </source>
</evidence>
<dbReference type="AlphaFoldDB" id="A0A4Z2GRJ3"/>
<dbReference type="Proteomes" id="UP000314294">
    <property type="component" value="Unassembled WGS sequence"/>
</dbReference>
<protein>
    <submittedName>
        <fullName evidence="2">Uncharacterized protein</fullName>
    </submittedName>
</protein>